<organism evidence="3 4">
    <name type="scientific">Malus baccata</name>
    <name type="common">Siberian crab apple</name>
    <name type="synonym">Pyrus baccata</name>
    <dbReference type="NCBI Taxonomy" id="106549"/>
    <lineage>
        <taxon>Eukaryota</taxon>
        <taxon>Viridiplantae</taxon>
        <taxon>Streptophyta</taxon>
        <taxon>Embryophyta</taxon>
        <taxon>Tracheophyta</taxon>
        <taxon>Spermatophyta</taxon>
        <taxon>Magnoliopsida</taxon>
        <taxon>eudicotyledons</taxon>
        <taxon>Gunneridae</taxon>
        <taxon>Pentapetalae</taxon>
        <taxon>rosids</taxon>
        <taxon>fabids</taxon>
        <taxon>Rosales</taxon>
        <taxon>Rosaceae</taxon>
        <taxon>Amygdaloideae</taxon>
        <taxon>Maleae</taxon>
        <taxon>Malus</taxon>
    </lineage>
</organism>
<dbReference type="Proteomes" id="UP000315295">
    <property type="component" value="Unassembled WGS sequence"/>
</dbReference>
<evidence type="ECO:0000256" key="2">
    <source>
        <dbReference type="ARBA" id="ARBA00023002"/>
    </source>
</evidence>
<evidence type="ECO:0000256" key="1">
    <source>
        <dbReference type="ARBA" id="ARBA00022857"/>
    </source>
</evidence>
<dbReference type="PANTHER" id="PTHR10366:SF623">
    <property type="entry name" value="CINNAMOYL-COA REDUCTASE-LIKE SNL6"/>
    <property type="match status" value="1"/>
</dbReference>
<sequence>MTEVEVRAAHNVLEACARTETIDKVVFTSSATAVLWRNDRKSTTLDLDLDERHWTDVNFCRSFKVNIIYIFVF</sequence>
<keyword evidence="2" id="KW-0560">Oxidoreductase</keyword>
<proteinExistence type="predicted"/>
<keyword evidence="4" id="KW-1185">Reference proteome</keyword>
<evidence type="ECO:0000313" key="3">
    <source>
        <dbReference type="EMBL" id="TQD68756.1"/>
    </source>
</evidence>
<name>A0A540K3C7_MALBA</name>
<dbReference type="SUPFAM" id="SSF51735">
    <property type="entry name" value="NAD(P)-binding Rossmann-fold domains"/>
    <property type="match status" value="1"/>
</dbReference>
<dbReference type="AlphaFoldDB" id="A0A540K3C7"/>
<gene>
    <name evidence="3" type="ORF">C1H46_045711</name>
</gene>
<comment type="caution">
    <text evidence="3">The sequence shown here is derived from an EMBL/GenBank/DDBJ whole genome shotgun (WGS) entry which is preliminary data.</text>
</comment>
<protein>
    <recommendedName>
        <fullName evidence="5">3-beta hydroxysteroid dehydrogenase/isomerase domain-containing protein</fullName>
    </recommendedName>
</protein>
<keyword evidence="1" id="KW-0521">NADP</keyword>
<dbReference type="EMBL" id="VIEB01009687">
    <property type="protein sequence ID" value="TQD68756.1"/>
    <property type="molecule type" value="Genomic_DNA"/>
</dbReference>
<dbReference type="InterPro" id="IPR050425">
    <property type="entry name" value="NAD(P)_dehydrat-like"/>
</dbReference>
<evidence type="ECO:0000313" key="4">
    <source>
        <dbReference type="Proteomes" id="UP000315295"/>
    </source>
</evidence>
<evidence type="ECO:0008006" key="5">
    <source>
        <dbReference type="Google" id="ProtNLM"/>
    </source>
</evidence>
<accession>A0A540K3C7</accession>
<dbReference type="GO" id="GO:0016616">
    <property type="term" value="F:oxidoreductase activity, acting on the CH-OH group of donors, NAD or NADP as acceptor"/>
    <property type="evidence" value="ECO:0007669"/>
    <property type="project" value="TreeGrafter"/>
</dbReference>
<dbReference type="STRING" id="106549.A0A540K3C7"/>
<dbReference type="Gene3D" id="3.40.50.720">
    <property type="entry name" value="NAD(P)-binding Rossmann-like Domain"/>
    <property type="match status" value="1"/>
</dbReference>
<dbReference type="InterPro" id="IPR036291">
    <property type="entry name" value="NAD(P)-bd_dom_sf"/>
</dbReference>
<dbReference type="PANTHER" id="PTHR10366">
    <property type="entry name" value="NAD DEPENDENT EPIMERASE/DEHYDRATASE"/>
    <property type="match status" value="1"/>
</dbReference>
<reference evidence="3 4" key="1">
    <citation type="journal article" date="2019" name="G3 (Bethesda)">
        <title>Sequencing of a Wild Apple (Malus baccata) Genome Unravels the Differences Between Cultivated and Wild Apple Species Regarding Disease Resistance and Cold Tolerance.</title>
        <authorList>
            <person name="Chen X."/>
        </authorList>
    </citation>
    <scope>NUCLEOTIDE SEQUENCE [LARGE SCALE GENOMIC DNA]</scope>
    <source>
        <strain evidence="4">cv. Shandingzi</strain>
        <tissue evidence="3">Leaves</tissue>
    </source>
</reference>